<keyword evidence="2" id="KW-0812">Transmembrane</keyword>
<keyword evidence="5" id="KW-1185">Reference proteome</keyword>
<accession>A0A6U0FY74</accession>
<feature type="compositionally biased region" description="Polar residues" evidence="1">
    <location>
        <begin position="1"/>
        <end position="14"/>
    </location>
</feature>
<dbReference type="GO" id="GO:0009535">
    <property type="term" value="C:chloroplast thylakoid membrane"/>
    <property type="evidence" value="ECO:0007669"/>
    <property type="project" value="InterPro"/>
</dbReference>
<name>A0A6U0FY74_9CHLO</name>
<dbReference type="OrthoDB" id="38589at2759"/>
<dbReference type="InterPro" id="IPR039987">
    <property type="entry name" value="PGRL1"/>
</dbReference>
<reference evidence="4" key="1">
    <citation type="submission" date="2020-10" db="EMBL/GenBank/DDBJ databases">
        <title>Unveiling of a novel bifunctional photoreceptor, Dualchrome1, isolated from a cosmopolitan green alga.</title>
        <authorList>
            <person name="Suzuki S."/>
            <person name="Kawachi M."/>
        </authorList>
    </citation>
    <scope>NUCLEOTIDE SEQUENCE</scope>
    <source>
        <strain evidence="4">NIES 2893</strain>
    </source>
</reference>
<organism evidence="3">
    <name type="scientific">Pycnococcus provasolii</name>
    <dbReference type="NCBI Taxonomy" id="41880"/>
    <lineage>
        <taxon>Eukaryota</taxon>
        <taxon>Viridiplantae</taxon>
        <taxon>Chlorophyta</taxon>
        <taxon>Pseudoscourfieldiophyceae</taxon>
        <taxon>Pseudoscourfieldiales</taxon>
        <taxon>Pycnococcaceae</taxon>
        <taxon>Pycnococcus</taxon>
    </lineage>
</organism>
<evidence type="ECO:0000313" key="4">
    <source>
        <dbReference type="EMBL" id="GHP11226.1"/>
    </source>
</evidence>
<evidence type="ECO:0000256" key="1">
    <source>
        <dbReference type="SAM" id="MobiDB-lite"/>
    </source>
</evidence>
<proteinExistence type="predicted"/>
<keyword evidence="2" id="KW-0472">Membrane</keyword>
<dbReference type="GO" id="GO:0016730">
    <property type="term" value="F:oxidoreductase activity, acting on iron-sulfur proteins as donors"/>
    <property type="evidence" value="ECO:0007669"/>
    <property type="project" value="InterPro"/>
</dbReference>
<dbReference type="Proteomes" id="UP000660262">
    <property type="component" value="Unassembled WGS sequence"/>
</dbReference>
<dbReference type="PANTHER" id="PTHR31032">
    <property type="entry name" value="PGR5-LIKE PROTEIN 1B, CHLOROPLASTIC"/>
    <property type="match status" value="1"/>
</dbReference>
<evidence type="ECO:0000313" key="5">
    <source>
        <dbReference type="Proteomes" id="UP000660262"/>
    </source>
</evidence>
<keyword evidence="2" id="KW-1133">Transmembrane helix</keyword>
<reference evidence="3" key="2">
    <citation type="submission" date="2021-01" db="EMBL/GenBank/DDBJ databases">
        <authorList>
            <person name="Corre E."/>
            <person name="Pelletier E."/>
            <person name="Niang G."/>
            <person name="Scheremetjew M."/>
            <person name="Finn R."/>
            <person name="Kale V."/>
            <person name="Holt S."/>
            <person name="Cochrane G."/>
            <person name="Meng A."/>
            <person name="Brown T."/>
            <person name="Cohen L."/>
        </authorList>
    </citation>
    <scope>NUCLEOTIDE SEQUENCE</scope>
    <source>
        <strain evidence="3">RCC251</strain>
    </source>
</reference>
<gene>
    <name evidence="3" type="ORF">PPRO1472_LOCUS117</name>
    <name evidence="4" type="ORF">PPROV_000995400</name>
</gene>
<dbReference type="GO" id="GO:0009773">
    <property type="term" value="P:photosynthetic electron transport in photosystem I"/>
    <property type="evidence" value="ECO:0007669"/>
    <property type="project" value="InterPro"/>
</dbReference>
<evidence type="ECO:0000313" key="3">
    <source>
        <dbReference type="EMBL" id="CAD8216677.1"/>
    </source>
</evidence>
<sequence length="395" mass="43138">MAPISTQQTFSHSRIASFKKASSKAASFRRTPRRTAPSTRQPLELANRSPVSLGSSEDDATGWSVAPGVDTASFGTPRPAASCSIDDLDGCGLADLEMMYVDALWDYYNPDESRDENAFGRLSDEMYDQLRDELSWQGSGFPTLRRNEIAFVKAAISFSRGAPVVSDEEYEELKQRVRSDGKRKDVTALLLYVKGQELLDQQQYKEMKEEMEKLGIEVKASNISCTLTRVSDELFNDVGRVLWMYAGLSLFPTGAAALIPIAAHVAGYSLPLDGMLPIGSILFTLAVGAIGGNRLLYYTGLNDATIVTGQCPCCETEFTHLWAGGDGAGKGLAWDGFFGGDEKDVVSTTVEHRCAECATITILDKETMKIKLKAIDDDPELQRGIGFVDRAFRSG</sequence>
<feature type="transmembrane region" description="Helical" evidence="2">
    <location>
        <begin position="275"/>
        <end position="296"/>
    </location>
</feature>
<feature type="region of interest" description="Disordered" evidence="1">
    <location>
        <begin position="1"/>
        <end position="64"/>
    </location>
</feature>
<dbReference type="EMBL" id="HBDW01000175">
    <property type="protein sequence ID" value="CAD8216677.1"/>
    <property type="molecule type" value="Transcribed_RNA"/>
</dbReference>
<evidence type="ECO:0000256" key="2">
    <source>
        <dbReference type="SAM" id="Phobius"/>
    </source>
</evidence>
<dbReference type="EMBL" id="BNJQ01000033">
    <property type="protein sequence ID" value="GHP11226.1"/>
    <property type="molecule type" value="Genomic_DNA"/>
</dbReference>
<dbReference type="PANTHER" id="PTHR31032:SF1">
    <property type="entry name" value="PGR5-LIKE PROTEIN 1B, CHLOROPLASTIC"/>
    <property type="match status" value="1"/>
</dbReference>
<feature type="transmembrane region" description="Helical" evidence="2">
    <location>
        <begin position="242"/>
        <end position="263"/>
    </location>
</feature>
<protein>
    <submittedName>
        <fullName evidence="3">Uncharacterized protein</fullName>
    </submittedName>
</protein>
<feature type="compositionally biased region" description="Low complexity" evidence="1">
    <location>
        <begin position="16"/>
        <end position="40"/>
    </location>
</feature>
<dbReference type="AlphaFoldDB" id="A0A6U0FY74"/>